<feature type="transmembrane region" description="Helical" evidence="6">
    <location>
        <begin position="257"/>
        <end position="273"/>
    </location>
</feature>
<evidence type="ECO:0000259" key="7">
    <source>
        <dbReference type="Pfam" id="PF06813"/>
    </source>
</evidence>
<feature type="domain" description="NFD4 C-terminal" evidence="8">
    <location>
        <begin position="311"/>
        <end position="516"/>
    </location>
</feature>
<dbReference type="PANTHER" id="PTHR21576">
    <property type="entry name" value="UNCHARACTERIZED NODULIN-LIKE PROTEIN"/>
    <property type="match status" value="1"/>
</dbReference>
<keyword evidence="4 6" id="KW-0472">Membrane</keyword>
<proteinExistence type="predicted"/>
<evidence type="ECO:0000256" key="2">
    <source>
        <dbReference type="ARBA" id="ARBA00022692"/>
    </source>
</evidence>
<evidence type="ECO:0000256" key="1">
    <source>
        <dbReference type="ARBA" id="ARBA00004141"/>
    </source>
</evidence>
<dbReference type="Proteomes" id="UP000654075">
    <property type="component" value="Unassembled WGS sequence"/>
</dbReference>
<feature type="transmembrane region" description="Helical" evidence="6">
    <location>
        <begin position="167"/>
        <end position="185"/>
    </location>
</feature>
<dbReference type="AlphaFoldDB" id="A0A813DF15"/>
<feature type="transmembrane region" description="Helical" evidence="6">
    <location>
        <begin position="449"/>
        <end position="470"/>
    </location>
</feature>
<feature type="transmembrane region" description="Helical" evidence="6">
    <location>
        <begin position="223"/>
        <end position="245"/>
    </location>
</feature>
<feature type="transmembrane region" description="Helical" evidence="6">
    <location>
        <begin position="28"/>
        <end position="48"/>
    </location>
</feature>
<feature type="region of interest" description="Disordered" evidence="5">
    <location>
        <begin position="553"/>
        <end position="596"/>
    </location>
</feature>
<dbReference type="InterPro" id="IPR036259">
    <property type="entry name" value="MFS_trans_sf"/>
</dbReference>
<keyword evidence="2 6" id="KW-0812">Transmembrane</keyword>
<evidence type="ECO:0000256" key="6">
    <source>
        <dbReference type="SAM" id="Phobius"/>
    </source>
</evidence>
<feature type="transmembrane region" description="Helical" evidence="6">
    <location>
        <begin position="388"/>
        <end position="405"/>
    </location>
</feature>
<feature type="transmembrane region" description="Helical" evidence="6">
    <location>
        <begin position="357"/>
        <end position="376"/>
    </location>
</feature>
<sequence length="611" mass="64554">KAAFPSPQTHMAGTPLAPSSLSAVRNGAWLTLASAVSMLLISGTIYGFGAWSSILKEHDGYALDQVHVEALALAAHLGNYMVLDTGLIVSHFGTSLAFALGCLYACFGYLGVWLATAMFPGQLPLELLAFSCFLFGHGCGSIDNAAMTEIISDFPDHKGYVVGCAKAYYGLATATVATIYKAAFAPRKTDFLLFLSVYSLVVGLVLTPMIWKTRGRVNEPRAAISFKLGLLMLGILAFSLFLFVVQLSDLSAGQSKAVLAVVVGGALSPFLLARGGPSKLQHGTSSPDAQDEIEPDSQLLQVPPVDITGWAMMRTLNFYLLMLVLIVGQGAGLLFLANSAQILPAYRGEGAHADTTAFVSVISIFNAFGRLLFGAGSERLVGWVHRPLFLLLSVVILGLSYLSLVAVGQTAVWPCAAAVGLGYGGLWGVQPSIVMELFGPSQYGFKYSLSVFSALIGSSLFSTLLAGKLFDAEAERLGSAPYCFAESCFRLAFTVTAACTVPAGILACWLASRTACLYGKLAPATPEEIRELTAFEGEAETAGCRAIASNKDINNNNNNNNNNNDNHHNNNHGSIASNKDGPSLGGGRKLQATTGLPRASVTPITLGQNYF</sequence>
<dbReference type="OrthoDB" id="410267at2759"/>
<dbReference type="EMBL" id="CAJNNV010002100">
    <property type="protein sequence ID" value="CAE8586499.1"/>
    <property type="molecule type" value="Genomic_DNA"/>
</dbReference>
<keyword evidence="3 6" id="KW-1133">Transmembrane helix</keyword>
<reference evidence="9" key="1">
    <citation type="submission" date="2021-02" db="EMBL/GenBank/DDBJ databases">
        <authorList>
            <person name="Dougan E. K."/>
            <person name="Rhodes N."/>
            <person name="Thang M."/>
            <person name="Chan C."/>
        </authorList>
    </citation>
    <scope>NUCLEOTIDE SEQUENCE</scope>
</reference>
<dbReference type="PANTHER" id="PTHR21576:SF158">
    <property type="entry name" value="RIBOSOMAL RNA-PROCESSING PROTEIN 12-LIKE CONSERVED DOMAIN-CONTAINING PROTEIN"/>
    <property type="match status" value="1"/>
</dbReference>
<evidence type="ECO:0008006" key="11">
    <source>
        <dbReference type="Google" id="ProtNLM"/>
    </source>
</evidence>
<name>A0A813DF15_POLGL</name>
<feature type="non-terminal residue" evidence="9">
    <location>
        <position position="611"/>
    </location>
</feature>
<keyword evidence="10" id="KW-1185">Reference proteome</keyword>
<evidence type="ECO:0000256" key="3">
    <source>
        <dbReference type="ARBA" id="ARBA00022989"/>
    </source>
</evidence>
<feature type="transmembrane region" description="Helical" evidence="6">
    <location>
        <begin position="191"/>
        <end position="211"/>
    </location>
</feature>
<dbReference type="InterPro" id="IPR010658">
    <property type="entry name" value="Nodulin-like"/>
</dbReference>
<comment type="subcellular location">
    <subcellularLocation>
        <location evidence="1">Membrane</location>
        <topology evidence="1">Multi-pass membrane protein</topology>
    </subcellularLocation>
</comment>
<dbReference type="Pfam" id="PF23262">
    <property type="entry name" value="NFD4_C"/>
    <property type="match status" value="1"/>
</dbReference>
<protein>
    <recommendedName>
        <fullName evidence="11">Nodulin-like domain-containing protein</fullName>
    </recommendedName>
</protein>
<evidence type="ECO:0000256" key="4">
    <source>
        <dbReference type="ARBA" id="ARBA00023136"/>
    </source>
</evidence>
<dbReference type="Gene3D" id="1.20.1250.20">
    <property type="entry name" value="MFS general substrate transporter like domains"/>
    <property type="match status" value="1"/>
</dbReference>
<evidence type="ECO:0000313" key="9">
    <source>
        <dbReference type="EMBL" id="CAE8586499.1"/>
    </source>
</evidence>
<dbReference type="SUPFAM" id="SSF103473">
    <property type="entry name" value="MFS general substrate transporter"/>
    <property type="match status" value="2"/>
</dbReference>
<comment type="caution">
    <text evidence="9">The sequence shown here is derived from an EMBL/GenBank/DDBJ whole genome shotgun (WGS) entry which is preliminary data.</text>
</comment>
<feature type="compositionally biased region" description="Low complexity" evidence="5">
    <location>
        <begin position="554"/>
        <end position="564"/>
    </location>
</feature>
<feature type="transmembrane region" description="Helical" evidence="6">
    <location>
        <begin position="96"/>
        <end position="115"/>
    </location>
</feature>
<dbReference type="InterPro" id="IPR056555">
    <property type="entry name" value="NFD4_C"/>
</dbReference>
<dbReference type="OMA" id="FNEDAKM"/>
<dbReference type="GO" id="GO:0016020">
    <property type="term" value="C:membrane"/>
    <property type="evidence" value="ECO:0007669"/>
    <property type="project" value="UniProtKB-SubCell"/>
</dbReference>
<feature type="transmembrane region" description="Helical" evidence="6">
    <location>
        <begin position="411"/>
        <end position="429"/>
    </location>
</feature>
<dbReference type="Pfam" id="PF06813">
    <property type="entry name" value="Nodulin-like"/>
    <property type="match status" value="1"/>
</dbReference>
<feature type="domain" description="Nodulin-like" evidence="7">
    <location>
        <begin position="29"/>
        <end position="262"/>
    </location>
</feature>
<accession>A0A813DF15</accession>
<gene>
    <name evidence="9" type="ORF">PGLA1383_LOCUS5361</name>
</gene>
<feature type="transmembrane region" description="Helical" evidence="6">
    <location>
        <begin position="490"/>
        <end position="511"/>
    </location>
</feature>
<evidence type="ECO:0000313" key="10">
    <source>
        <dbReference type="Proteomes" id="UP000654075"/>
    </source>
</evidence>
<evidence type="ECO:0000259" key="8">
    <source>
        <dbReference type="Pfam" id="PF23262"/>
    </source>
</evidence>
<feature type="transmembrane region" description="Helical" evidence="6">
    <location>
        <begin position="318"/>
        <end position="337"/>
    </location>
</feature>
<evidence type="ECO:0000256" key="5">
    <source>
        <dbReference type="SAM" id="MobiDB-lite"/>
    </source>
</evidence>
<organism evidence="9 10">
    <name type="scientific">Polarella glacialis</name>
    <name type="common">Dinoflagellate</name>
    <dbReference type="NCBI Taxonomy" id="89957"/>
    <lineage>
        <taxon>Eukaryota</taxon>
        <taxon>Sar</taxon>
        <taxon>Alveolata</taxon>
        <taxon>Dinophyceae</taxon>
        <taxon>Suessiales</taxon>
        <taxon>Suessiaceae</taxon>
        <taxon>Polarella</taxon>
    </lineage>
</organism>